<accession>A0ABR1F326</accession>
<comment type="pathway">
    <text evidence="1">Protein modification; protein ubiquitination.</text>
</comment>
<organism evidence="6 7">
    <name type="scientific">Myxozyma melibiosi</name>
    <dbReference type="NCBI Taxonomy" id="54550"/>
    <lineage>
        <taxon>Eukaryota</taxon>
        <taxon>Fungi</taxon>
        <taxon>Dikarya</taxon>
        <taxon>Ascomycota</taxon>
        <taxon>Saccharomycotina</taxon>
        <taxon>Lipomycetes</taxon>
        <taxon>Lipomycetales</taxon>
        <taxon>Lipomycetaceae</taxon>
        <taxon>Myxozyma</taxon>
    </lineage>
</organism>
<dbReference type="InterPro" id="IPR052121">
    <property type="entry name" value="F-box_SCF_Substrate_Recog"/>
</dbReference>
<feature type="repeat" description="WD" evidence="3">
    <location>
        <begin position="452"/>
        <end position="486"/>
    </location>
</feature>
<dbReference type="InterPro" id="IPR001810">
    <property type="entry name" value="F-box_dom"/>
</dbReference>
<dbReference type="Gene3D" id="1.20.1280.50">
    <property type="match status" value="1"/>
</dbReference>
<dbReference type="InterPro" id="IPR036322">
    <property type="entry name" value="WD40_repeat_dom_sf"/>
</dbReference>
<evidence type="ECO:0000313" key="7">
    <source>
        <dbReference type="Proteomes" id="UP001498771"/>
    </source>
</evidence>
<dbReference type="SUPFAM" id="SSF50978">
    <property type="entry name" value="WD40 repeat-like"/>
    <property type="match status" value="1"/>
</dbReference>
<proteinExistence type="predicted"/>
<feature type="domain" description="F-box" evidence="5">
    <location>
        <begin position="34"/>
        <end position="80"/>
    </location>
</feature>
<evidence type="ECO:0000256" key="2">
    <source>
        <dbReference type="ARBA" id="ARBA00022786"/>
    </source>
</evidence>
<name>A0ABR1F326_9ASCO</name>
<evidence type="ECO:0000313" key="6">
    <source>
        <dbReference type="EMBL" id="KAK7204248.1"/>
    </source>
</evidence>
<dbReference type="SUPFAM" id="SSF81383">
    <property type="entry name" value="F-box domain"/>
    <property type="match status" value="1"/>
</dbReference>
<keyword evidence="7" id="KW-1185">Reference proteome</keyword>
<dbReference type="InterPro" id="IPR036047">
    <property type="entry name" value="F-box-like_dom_sf"/>
</dbReference>
<dbReference type="EMBL" id="JBBJBU010000008">
    <property type="protein sequence ID" value="KAK7204248.1"/>
    <property type="molecule type" value="Genomic_DNA"/>
</dbReference>
<dbReference type="PROSITE" id="PS50181">
    <property type="entry name" value="FBOX"/>
    <property type="match status" value="1"/>
</dbReference>
<dbReference type="PANTHER" id="PTHR46550">
    <property type="entry name" value="F-BOX ONLY PROTEIN 3"/>
    <property type="match status" value="1"/>
</dbReference>
<dbReference type="GeneID" id="90035515"/>
<dbReference type="Gene3D" id="2.130.10.10">
    <property type="entry name" value="YVTN repeat-like/Quinoprotein amine dehydrogenase"/>
    <property type="match status" value="1"/>
</dbReference>
<dbReference type="Pfam" id="PF25499">
    <property type="entry name" value="Beta-prop_pof12"/>
    <property type="match status" value="1"/>
</dbReference>
<keyword evidence="3" id="KW-0853">WD repeat</keyword>
<dbReference type="RefSeq" id="XP_064767281.1">
    <property type="nucleotide sequence ID" value="XM_064910003.1"/>
</dbReference>
<gene>
    <name evidence="6" type="ORF">BZA70DRAFT_187936</name>
</gene>
<dbReference type="PANTHER" id="PTHR46550:SF1">
    <property type="entry name" value="F-BOX PROTEIN 3"/>
    <property type="match status" value="1"/>
</dbReference>
<sequence length="542" mass="60687">MPKRVREKADDDFHSRKRSHNVSSELERPHSTRTSLFDRCSDEALLLILSHLSARDLTVCSRVCRKLNSLANDSIVWKNLFYRVFIEPRESRSQKRRDRRHSHPPDWFAKDAAYDSDVSWKSVYKLRHNWHKGRCSVDAINVSSGAGESAENCAELNENLVVRFEGRTIVTADSKYGLRIWDARGESVASSALPTQYSNVDYTGSYGDPSALWVDKSSVVLDYEALTILVGFTNGGFAIYTADFSSSEVLTLKYAQPSRAGGDPIISAAIEYPFLITLSSNKVVNIFQFEEQVETTRGEKASHTYEKTSLITSLRAQSVSGPTSLSMRKSTISEKVYATIAYTHPVLASRDWTVAVQEIELDPTSGMTRLRTANALSKTPASIYSSQLWTAHPDIYFTLSDPPTPNCSSSVPPTSLSYAHPFLLTSHADNTLVSYLVRSTDSELNITSGQRLWGHTKSVANVEVKERGKAVSISADAEEIRVWDLEPMHLGRLNRDSVQIRVSDNQDNLPKRIGNFFGFDDEKVVVEEDRESGKVVLLYDFT</sequence>
<reference evidence="6 7" key="1">
    <citation type="submission" date="2024-03" db="EMBL/GenBank/DDBJ databases">
        <title>Genome-scale model development and genomic sequencing of the oleaginous clade Lipomyces.</title>
        <authorList>
            <consortium name="Lawrence Berkeley National Laboratory"/>
            <person name="Czajka J.J."/>
            <person name="Han Y."/>
            <person name="Kim J."/>
            <person name="Mondo S.J."/>
            <person name="Hofstad B.A."/>
            <person name="Robles A."/>
            <person name="Haridas S."/>
            <person name="Riley R."/>
            <person name="LaButti K."/>
            <person name="Pangilinan J."/>
            <person name="Andreopoulos W."/>
            <person name="Lipzen A."/>
            <person name="Yan J."/>
            <person name="Wang M."/>
            <person name="Ng V."/>
            <person name="Grigoriev I.V."/>
            <person name="Spatafora J.W."/>
            <person name="Magnuson J.K."/>
            <person name="Baker S.E."/>
            <person name="Pomraning K.R."/>
        </authorList>
    </citation>
    <scope>NUCLEOTIDE SEQUENCE [LARGE SCALE GENOMIC DNA]</scope>
    <source>
        <strain evidence="6 7">Phaff 52-87</strain>
    </source>
</reference>
<evidence type="ECO:0000259" key="5">
    <source>
        <dbReference type="PROSITE" id="PS50181"/>
    </source>
</evidence>
<evidence type="ECO:0000256" key="4">
    <source>
        <dbReference type="SAM" id="MobiDB-lite"/>
    </source>
</evidence>
<dbReference type="Proteomes" id="UP001498771">
    <property type="component" value="Unassembled WGS sequence"/>
</dbReference>
<keyword evidence="2" id="KW-0833">Ubl conjugation pathway</keyword>
<evidence type="ECO:0000256" key="1">
    <source>
        <dbReference type="ARBA" id="ARBA00004906"/>
    </source>
</evidence>
<dbReference type="Pfam" id="PF12937">
    <property type="entry name" value="F-box-like"/>
    <property type="match status" value="1"/>
</dbReference>
<dbReference type="InterPro" id="IPR001680">
    <property type="entry name" value="WD40_rpt"/>
</dbReference>
<feature type="region of interest" description="Disordered" evidence="4">
    <location>
        <begin position="1"/>
        <end position="27"/>
    </location>
</feature>
<evidence type="ECO:0000256" key="3">
    <source>
        <dbReference type="PROSITE-ProRule" id="PRU00221"/>
    </source>
</evidence>
<dbReference type="InterPro" id="IPR015943">
    <property type="entry name" value="WD40/YVTN_repeat-like_dom_sf"/>
</dbReference>
<protein>
    <recommendedName>
        <fullName evidence="5">F-box domain-containing protein</fullName>
    </recommendedName>
</protein>
<dbReference type="SMART" id="SM00256">
    <property type="entry name" value="FBOX"/>
    <property type="match status" value="1"/>
</dbReference>
<dbReference type="PROSITE" id="PS50082">
    <property type="entry name" value="WD_REPEATS_2"/>
    <property type="match status" value="1"/>
</dbReference>
<comment type="caution">
    <text evidence="6">The sequence shown here is derived from an EMBL/GenBank/DDBJ whole genome shotgun (WGS) entry which is preliminary data.</text>
</comment>